<dbReference type="SUPFAM" id="SSF56300">
    <property type="entry name" value="Metallo-dependent phosphatases"/>
    <property type="match status" value="1"/>
</dbReference>
<reference evidence="2 3" key="1">
    <citation type="submission" date="2017-12" db="EMBL/GenBank/DDBJ databases">
        <title>Sequencing, de novo assembly and annotation of complete genome of a new Thraustochytrid species, strain FCC1311.</title>
        <authorList>
            <person name="Sedici K."/>
            <person name="Godart F."/>
            <person name="Aiese Cigliano R."/>
            <person name="Sanseverino W."/>
            <person name="Barakat M."/>
            <person name="Ortet P."/>
            <person name="Marechal E."/>
            <person name="Cagnac O."/>
            <person name="Amato A."/>
        </authorList>
    </citation>
    <scope>NUCLEOTIDE SEQUENCE [LARGE SCALE GENOMIC DNA]</scope>
</reference>
<dbReference type="CDD" id="cd07379">
    <property type="entry name" value="MPP_239FB"/>
    <property type="match status" value="1"/>
</dbReference>
<organism evidence="2 3">
    <name type="scientific">Hondaea fermentalgiana</name>
    <dbReference type="NCBI Taxonomy" id="2315210"/>
    <lineage>
        <taxon>Eukaryota</taxon>
        <taxon>Sar</taxon>
        <taxon>Stramenopiles</taxon>
        <taxon>Bigyra</taxon>
        <taxon>Labyrinthulomycetes</taxon>
        <taxon>Thraustochytrida</taxon>
        <taxon>Thraustochytriidae</taxon>
        <taxon>Hondaea</taxon>
    </lineage>
</organism>
<gene>
    <name evidence="2" type="ORF">FCC1311_111452</name>
</gene>
<protein>
    <submittedName>
        <fullName evidence="2">Metallophosphoesterase MPPED2</fullName>
    </submittedName>
</protein>
<dbReference type="PANTHER" id="PTHR12905">
    <property type="entry name" value="METALLOPHOSPHOESTERASE"/>
    <property type="match status" value="1"/>
</dbReference>
<dbReference type="EMBL" id="BEYU01000231">
    <property type="protein sequence ID" value="GBG34922.1"/>
    <property type="molecule type" value="Genomic_DNA"/>
</dbReference>
<evidence type="ECO:0000313" key="2">
    <source>
        <dbReference type="EMBL" id="GBG34922.1"/>
    </source>
</evidence>
<comment type="caution">
    <text evidence="2">The sequence shown here is derived from an EMBL/GenBank/DDBJ whole genome shotgun (WGS) entry which is preliminary data.</text>
</comment>
<dbReference type="InterPro" id="IPR051693">
    <property type="entry name" value="UPF0046_metallophosphoest"/>
</dbReference>
<dbReference type="InParanoid" id="A0A2R5GVP4"/>
<evidence type="ECO:0000313" key="3">
    <source>
        <dbReference type="Proteomes" id="UP000241890"/>
    </source>
</evidence>
<feature type="domain" description="Calcineurin-like phosphoesterase" evidence="1">
    <location>
        <begin position="1"/>
        <end position="193"/>
    </location>
</feature>
<dbReference type="InterPro" id="IPR004843">
    <property type="entry name" value="Calcineurin-like_PHP"/>
</dbReference>
<dbReference type="Gene3D" id="3.60.21.10">
    <property type="match status" value="1"/>
</dbReference>
<dbReference type="PANTHER" id="PTHR12905:SF0">
    <property type="entry name" value="CALCINEURIN-LIKE PHOSPHOESTERASE DOMAIN-CONTAINING PROTEIN"/>
    <property type="match status" value="1"/>
</dbReference>
<dbReference type="Pfam" id="PF00149">
    <property type="entry name" value="Metallophos"/>
    <property type="match status" value="1"/>
</dbReference>
<dbReference type="GO" id="GO:0016787">
    <property type="term" value="F:hydrolase activity"/>
    <property type="evidence" value="ECO:0007669"/>
    <property type="project" value="InterPro"/>
</dbReference>
<name>A0A2R5GVP4_9STRA</name>
<dbReference type="AlphaFoldDB" id="A0A2R5GVP4"/>
<evidence type="ECO:0000259" key="1">
    <source>
        <dbReference type="Pfam" id="PF00149"/>
    </source>
</evidence>
<keyword evidence="3" id="KW-1185">Reference proteome</keyword>
<dbReference type="OrthoDB" id="630188at2759"/>
<proteinExistence type="predicted"/>
<dbReference type="Proteomes" id="UP000241890">
    <property type="component" value="Unassembled WGS sequence"/>
</dbReference>
<accession>A0A2R5GVP4</accession>
<sequence length="230" mass="25540">MRLVLLSDTHCQHGELRNLPDGDVLVHAGDFCSAGGAEEARHFVDWMASQPHRHKVLVAGNHDTIFDPNHAHAREYERSGRESFITKDELLKRGIHYLFNAAVELDGVKVYGSPFVRAGFPSLWAFPIRSDGHAKSIWGNIPTDTDILVTHSPPFGIRDRVLDGRNIGCPILKQEVLERVRPALHVFGHCHTPGRIQCDETTFVNASWPTVPDLAATDDSGVATFDLQPN</sequence>
<dbReference type="InterPro" id="IPR029052">
    <property type="entry name" value="Metallo-depent_PP-like"/>
</dbReference>